<dbReference type="EMBL" id="VSRR010010547">
    <property type="protein sequence ID" value="MPC51975.1"/>
    <property type="molecule type" value="Genomic_DNA"/>
</dbReference>
<evidence type="ECO:0000313" key="1">
    <source>
        <dbReference type="EMBL" id="MPC51975.1"/>
    </source>
</evidence>
<dbReference type="AlphaFoldDB" id="A0A5B7G3E7"/>
<comment type="caution">
    <text evidence="1">The sequence shown here is derived from an EMBL/GenBank/DDBJ whole genome shotgun (WGS) entry which is preliminary data.</text>
</comment>
<name>A0A5B7G3E7_PORTR</name>
<accession>A0A5B7G3E7</accession>
<organism evidence="1 2">
    <name type="scientific">Portunus trituberculatus</name>
    <name type="common">Swimming crab</name>
    <name type="synonym">Neptunus trituberculatus</name>
    <dbReference type="NCBI Taxonomy" id="210409"/>
    <lineage>
        <taxon>Eukaryota</taxon>
        <taxon>Metazoa</taxon>
        <taxon>Ecdysozoa</taxon>
        <taxon>Arthropoda</taxon>
        <taxon>Crustacea</taxon>
        <taxon>Multicrustacea</taxon>
        <taxon>Malacostraca</taxon>
        <taxon>Eumalacostraca</taxon>
        <taxon>Eucarida</taxon>
        <taxon>Decapoda</taxon>
        <taxon>Pleocyemata</taxon>
        <taxon>Brachyura</taxon>
        <taxon>Eubrachyura</taxon>
        <taxon>Portunoidea</taxon>
        <taxon>Portunidae</taxon>
        <taxon>Portuninae</taxon>
        <taxon>Portunus</taxon>
    </lineage>
</organism>
<sequence>MELSSFAHTGTATCRPDSLLQLPSFLMFLYLNDVKER</sequence>
<reference evidence="1 2" key="1">
    <citation type="submission" date="2019-05" db="EMBL/GenBank/DDBJ databases">
        <title>Another draft genome of Portunus trituberculatus and its Hox gene families provides insights of decapod evolution.</title>
        <authorList>
            <person name="Jeong J.-H."/>
            <person name="Song I."/>
            <person name="Kim S."/>
            <person name="Choi T."/>
            <person name="Kim D."/>
            <person name="Ryu S."/>
            <person name="Kim W."/>
        </authorList>
    </citation>
    <scope>NUCLEOTIDE SEQUENCE [LARGE SCALE GENOMIC DNA]</scope>
    <source>
        <tissue evidence="1">Muscle</tissue>
    </source>
</reference>
<evidence type="ECO:0000313" key="2">
    <source>
        <dbReference type="Proteomes" id="UP000324222"/>
    </source>
</evidence>
<dbReference type="Proteomes" id="UP000324222">
    <property type="component" value="Unassembled WGS sequence"/>
</dbReference>
<protein>
    <submittedName>
        <fullName evidence="1">Uncharacterized protein</fullName>
    </submittedName>
</protein>
<keyword evidence="2" id="KW-1185">Reference proteome</keyword>
<gene>
    <name evidence="1" type="ORF">E2C01_045833</name>
</gene>
<proteinExistence type="predicted"/>